<evidence type="ECO:0000313" key="2">
    <source>
        <dbReference type="EMBL" id="CAI9603537.1"/>
    </source>
</evidence>
<comment type="caution">
    <text evidence="2">The sequence shown here is derived from an EMBL/GenBank/DDBJ whole genome shotgun (WGS) entry which is preliminary data.</text>
</comment>
<keyword evidence="3" id="KW-1185">Reference proteome</keyword>
<dbReference type="EMBL" id="CATNWA010017848">
    <property type="protein sequence ID" value="CAI9603537.1"/>
    <property type="molecule type" value="Genomic_DNA"/>
</dbReference>
<gene>
    <name evidence="2" type="ORF">SPARVUS_LOCUS13320849</name>
</gene>
<reference evidence="2" key="1">
    <citation type="submission" date="2023-05" db="EMBL/GenBank/DDBJ databases">
        <authorList>
            <person name="Stuckert A."/>
        </authorList>
    </citation>
    <scope>NUCLEOTIDE SEQUENCE</scope>
</reference>
<organism evidence="2 3">
    <name type="scientific">Staurois parvus</name>
    <dbReference type="NCBI Taxonomy" id="386267"/>
    <lineage>
        <taxon>Eukaryota</taxon>
        <taxon>Metazoa</taxon>
        <taxon>Chordata</taxon>
        <taxon>Craniata</taxon>
        <taxon>Vertebrata</taxon>
        <taxon>Euteleostomi</taxon>
        <taxon>Amphibia</taxon>
        <taxon>Batrachia</taxon>
        <taxon>Anura</taxon>
        <taxon>Neobatrachia</taxon>
        <taxon>Ranoidea</taxon>
        <taxon>Ranidae</taxon>
        <taxon>Staurois</taxon>
    </lineage>
</organism>
<protein>
    <submittedName>
        <fullName evidence="2">Uncharacterized protein</fullName>
    </submittedName>
</protein>
<name>A0ABN9G2K1_9NEOB</name>
<proteinExistence type="predicted"/>
<evidence type="ECO:0000256" key="1">
    <source>
        <dbReference type="SAM" id="MobiDB-lite"/>
    </source>
</evidence>
<feature type="region of interest" description="Disordered" evidence="1">
    <location>
        <begin position="1"/>
        <end position="24"/>
    </location>
</feature>
<sequence>MSQEQRRTNHSGSQALHEGPGRVGGPISRALWCSFVWVWLEWGWGHRGPHDLQLPTALMSCQFTPA</sequence>
<dbReference type="Proteomes" id="UP001162483">
    <property type="component" value="Unassembled WGS sequence"/>
</dbReference>
<evidence type="ECO:0000313" key="3">
    <source>
        <dbReference type="Proteomes" id="UP001162483"/>
    </source>
</evidence>
<accession>A0ABN9G2K1</accession>